<reference evidence="5 6" key="1">
    <citation type="submission" date="2019-06" db="EMBL/GenBank/DDBJ databases">
        <title>Psychrobacillus vulpis sp. nov., a new species isolated from feces of a red fox that inhabits in The Tablas de Daimiel Natural Park, Albacete, Spain.</title>
        <authorList>
            <person name="Rodriguez M."/>
            <person name="Reina J.C."/>
            <person name="Bejar V."/>
            <person name="Llamas I."/>
        </authorList>
    </citation>
    <scope>NUCLEOTIDE SEQUENCE [LARGE SCALE GENOMIC DNA]</scope>
    <source>
        <strain evidence="5 6">Z8</strain>
    </source>
</reference>
<dbReference type="SUPFAM" id="SSF46689">
    <property type="entry name" value="Homeodomain-like"/>
    <property type="match status" value="2"/>
</dbReference>
<dbReference type="EMBL" id="VDGI01000008">
    <property type="protein sequence ID" value="TQR20107.1"/>
    <property type="molecule type" value="Genomic_DNA"/>
</dbReference>
<dbReference type="GO" id="GO:0043565">
    <property type="term" value="F:sequence-specific DNA binding"/>
    <property type="evidence" value="ECO:0007669"/>
    <property type="project" value="InterPro"/>
</dbReference>
<feature type="domain" description="HTH araC/xylS-type" evidence="4">
    <location>
        <begin position="20"/>
        <end position="117"/>
    </location>
</feature>
<dbReference type="Proteomes" id="UP000316626">
    <property type="component" value="Unassembled WGS sequence"/>
</dbReference>
<protein>
    <submittedName>
        <fullName evidence="5">AraC family transcriptional regulator</fullName>
    </submittedName>
</protein>
<evidence type="ECO:0000259" key="4">
    <source>
        <dbReference type="PROSITE" id="PS01124"/>
    </source>
</evidence>
<dbReference type="InterPro" id="IPR018060">
    <property type="entry name" value="HTH_AraC"/>
</dbReference>
<dbReference type="GO" id="GO:0003700">
    <property type="term" value="F:DNA-binding transcription factor activity"/>
    <property type="evidence" value="ECO:0007669"/>
    <property type="project" value="InterPro"/>
</dbReference>
<proteinExistence type="predicted"/>
<evidence type="ECO:0000256" key="3">
    <source>
        <dbReference type="ARBA" id="ARBA00023163"/>
    </source>
</evidence>
<keyword evidence="2" id="KW-0238">DNA-binding</keyword>
<dbReference type="InterPro" id="IPR050959">
    <property type="entry name" value="MarA-like"/>
</dbReference>
<dbReference type="SMART" id="SM00342">
    <property type="entry name" value="HTH_ARAC"/>
    <property type="match status" value="1"/>
</dbReference>
<dbReference type="PRINTS" id="PR00032">
    <property type="entry name" value="HTHARAC"/>
</dbReference>
<dbReference type="PROSITE" id="PS00041">
    <property type="entry name" value="HTH_ARAC_FAMILY_1"/>
    <property type="match status" value="1"/>
</dbReference>
<keyword evidence="6" id="KW-1185">Reference proteome</keyword>
<dbReference type="InterPro" id="IPR029441">
    <property type="entry name" value="Cass2"/>
</dbReference>
<dbReference type="OrthoDB" id="5337216at2"/>
<name>A0A544TRN2_9BACI</name>
<dbReference type="AlphaFoldDB" id="A0A544TRN2"/>
<gene>
    <name evidence="5" type="ORF">FG384_09430</name>
</gene>
<dbReference type="PROSITE" id="PS01124">
    <property type="entry name" value="HTH_ARAC_FAMILY_2"/>
    <property type="match status" value="1"/>
</dbReference>
<dbReference type="PANTHER" id="PTHR47504">
    <property type="entry name" value="RIGHT ORIGIN-BINDING PROTEIN"/>
    <property type="match status" value="1"/>
</dbReference>
<organism evidence="5 6">
    <name type="scientific">Psychrobacillus vulpis</name>
    <dbReference type="NCBI Taxonomy" id="2325572"/>
    <lineage>
        <taxon>Bacteria</taxon>
        <taxon>Bacillati</taxon>
        <taxon>Bacillota</taxon>
        <taxon>Bacilli</taxon>
        <taxon>Bacillales</taxon>
        <taxon>Bacillaceae</taxon>
        <taxon>Psychrobacillus</taxon>
    </lineage>
</organism>
<dbReference type="InterPro" id="IPR009057">
    <property type="entry name" value="Homeodomain-like_sf"/>
</dbReference>
<dbReference type="Gene3D" id="3.20.80.10">
    <property type="entry name" value="Regulatory factor, effector binding domain"/>
    <property type="match status" value="1"/>
</dbReference>
<dbReference type="SUPFAM" id="SSF55136">
    <property type="entry name" value="Probable bacterial effector-binding domain"/>
    <property type="match status" value="1"/>
</dbReference>
<evidence type="ECO:0000313" key="5">
    <source>
        <dbReference type="EMBL" id="TQR20107.1"/>
    </source>
</evidence>
<dbReference type="InterPro" id="IPR011256">
    <property type="entry name" value="Reg_factor_effector_dom_sf"/>
</dbReference>
<dbReference type="Gene3D" id="1.10.10.60">
    <property type="entry name" value="Homeodomain-like"/>
    <property type="match status" value="2"/>
</dbReference>
<dbReference type="Pfam" id="PF12833">
    <property type="entry name" value="HTH_18"/>
    <property type="match status" value="1"/>
</dbReference>
<dbReference type="InterPro" id="IPR010499">
    <property type="entry name" value="AraC_E-bd"/>
</dbReference>
<evidence type="ECO:0000256" key="1">
    <source>
        <dbReference type="ARBA" id="ARBA00023015"/>
    </source>
</evidence>
<keyword evidence="1" id="KW-0805">Transcription regulation</keyword>
<dbReference type="InterPro" id="IPR020449">
    <property type="entry name" value="Tscrpt_reg_AraC-type_HTH"/>
</dbReference>
<dbReference type="SMART" id="SM00871">
    <property type="entry name" value="AraC_E_bind"/>
    <property type="match status" value="1"/>
</dbReference>
<keyword evidence="3" id="KW-0804">Transcription</keyword>
<accession>A0A544TRN2</accession>
<dbReference type="PANTHER" id="PTHR47504:SF5">
    <property type="entry name" value="RIGHT ORIGIN-BINDING PROTEIN"/>
    <property type="match status" value="1"/>
</dbReference>
<sequence length="314" mass="37118">MNNRLIKKVAISIQQLFLLQQVIDYIDEHIKEEINSEELARMVGYSPYHFYRIFDKHIGYTVMDYVQKRKLQFALYELVQGKKIIQIALDYGFETHSGFTKAFKKCFGSPPSLYKLHCPISLPQKPDLWSLRQKQTGGIVMQPKIVQKKAFDIAGKTFESHLEKIIYTRDAPAFWEQRISADEAIERTLYNLLSPKKHGEYCINLSGTELKDSFTYLFAVNYDQDTRIPEGLTKLEITEATYAVFRTPLVEVEQFVPSIKGTWQYILEDWLPKSLYEVDENGYDFEYYDEHCHDWEYEKIYMEIYLPIKEKEID</sequence>
<evidence type="ECO:0000256" key="2">
    <source>
        <dbReference type="ARBA" id="ARBA00023125"/>
    </source>
</evidence>
<dbReference type="Pfam" id="PF14526">
    <property type="entry name" value="Cass2"/>
    <property type="match status" value="1"/>
</dbReference>
<dbReference type="RefSeq" id="WP_142642350.1">
    <property type="nucleotide sequence ID" value="NZ_VDGI01000008.1"/>
</dbReference>
<dbReference type="InterPro" id="IPR018062">
    <property type="entry name" value="HTH_AraC-typ_CS"/>
</dbReference>
<comment type="caution">
    <text evidence="5">The sequence shown here is derived from an EMBL/GenBank/DDBJ whole genome shotgun (WGS) entry which is preliminary data.</text>
</comment>
<evidence type="ECO:0000313" key="6">
    <source>
        <dbReference type="Proteomes" id="UP000316626"/>
    </source>
</evidence>